<name>A0A448K9B0_9ACTO</name>
<organism evidence="2 3">
    <name type="scientific">Actinomyces slackii</name>
    <dbReference type="NCBI Taxonomy" id="52774"/>
    <lineage>
        <taxon>Bacteria</taxon>
        <taxon>Bacillati</taxon>
        <taxon>Actinomycetota</taxon>
        <taxon>Actinomycetes</taxon>
        <taxon>Actinomycetales</taxon>
        <taxon>Actinomycetaceae</taxon>
        <taxon>Actinomyces</taxon>
    </lineage>
</organism>
<evidence type="ECO:0000313" key="2">
    <source>
        <dbReference type="EMBL" id="VEG73450.1"/>
    </source>
</evidence>
<gene>
    <name evidence="2" type="ORF">NCTC11923_00055</name>
</gene>
<keyword evidence="3" id="KW-1185">Reference proteome</keyword>
<evidence type="ECO:0000256" key="1">
    <source>
        <dbReference type="SAM" id="MobiDB-lite"/>
    </source>
</evidence>
<accession>A0A448K9B0</accession>
<dbReference type="AlphaFoldDB" id="A0A448K9B0"/>
<proteinExistence type="predicted"/>
<protein>
    <recommendedName>
        <fullName evidence="4">DUF4232 domain-containing protein</fullName>
    </recommendedName>
</protein>
<dbReference type="KEGG" id="asla:NCTC11923_00055"/>
<reference evidence="2 3" key="1">
    <citation type="submission" date="2018-12" db="EMBL/GenBank/DDBJ databases">
        <authorList>
            <consortium name="Pathogen Informatics"/>
        </authorList>
    </citation>
    <scope>NUCLEOTIDE SEQUENCE [LARGE SCALE GENOMIC DNA]</scope>
    <source>
        <strain evidence="2 3">NCTC11923</strain>
    </source>
</reference>
<evidence type="ECO:0000313" key="3">
    <source>
        <dbReference type="Proteomes" id="UP000276899"/>
    </source>
</evidence>
<evidence type="ECO:0008006" key="4">
    <source>
        <dbReference type="Google" id="ProtNLM"/>
    </source>
</evidence>
<dbReference type="EMBL" id="LR134363">
    <property type="protein sequence ID" value="VEG73450.1"/>
    <property type="molecule type" value="Genomic_DNA"/>
</dbReference>
<dbReference type="RefSeq" id="WP_034515029.1">
    <property type="nucleotide sequence ID" value="NZ_CBCRWE010000028.1"/>
</dbReference>
<dbReference type="STRING" id="1278298.GCA_000428685_02287"/>
<dbReference type="Proteomes" id="UP000276899">
    <property type="component" value="Chromosome"/>
</dbReference>
<sequence>MAVVIILLVLIALVAGAIAGVIWVRDTIRTQDEDKAAAQTQTVYPDPQPCDPQALTVEATGPESLSPGQGAAFSLVITNTADLSCLLDAGASSLGVVITSGDHQVWDSTVCPVGASERRLLLAKGSAAEVSLEWNGYVATSDCAVATAPAPSQATTPDPQASASPGPTATPALAGEVAGAGTYRYRFTLGGADLNQDTVFAIH</sequence>
<feature type="region of interest" description="Disordered" evidence="1">
    <location>
        <begin position="149"/>
        <end position="171"/>
    </location>
</feature>